<accession>A0ABN7NND0</accession>
<dbReference type="EMBL" id="CAJPIN010004549">
    <property type="protein sequence ID" value="CAG2056896.1"/>
    <property type="molecule type" value="Genomic_DNA"/>
</dbReference>
<gene>
    <name evidence="2" type="ORF">TPAB3V08_LOCUS3879</name>
</gene>
<evidence type="ECO:0000313" key="3">
    <source>
        <dbReference type="Proteomes" id="UP001153148"/>
    </source>
</evidence>
<proteinExistence type="predicted"/>
<protein>
    <submittedName>
        <fullName evidence="2">Uncharacterized protein</fullName>
    </submittedName>
</protein>
<feature type="region of interest" description="Disordered" evidence="1">
    <location>
        <begin position="81"/>
        <end position="106"/>
    </location>
</feature>
<organism evidence="2 3">
    <name type="scientific">Timema podura</name>
    <name type="common">Walking stick</name>
    <dbReference type="NCBI Taxonomy" id="61482"/>
    <lineage>
        <taxon>Eukaryota</taxon>
        <taxon>Metazoa</taxon>
        <taxon>Ecdysozoa</taxon>
        <taxon>Arthropoda</taxon>
        <taxon>Hexapoda</taxon>
        <taxon>Insecta</taxon>
        <taxon>Pterygota</taxon>
        <taxon>Neoptera</taxon>
        <taxon>Polyneoptera</taxon>
        <taxon>Phasmatodea</taxon>
        <taxon>Timematodea</taxon>
        <taxon>Timematoidea</taxon>
        <taxon>Timematidae</taxon>
        <taxon>Timema</taxon>
    </lineage>
</organism>
<dbReference type="Proteomes" id="UP001153148">
    <property type="component" value="Unassembled WGS sequence"/>
</dbReference>
<evidence type="ECO:0000313" key="2">
    <source>
        <dbReference type="EMBL" id="CAG2056896.1"/>
    </source>
</evidence>
<reference evidence="2" key="1">
    <citation type="submission" date="2021-03" db="EMBL/GenBank/DDBJ databases">
        <authorList>
            <person name="Tran Van P."/>
        </authorList>
    </citation>
    <scope>NUCLEOTIDE SEQUENCE</scope>
</reference>
<sequence length="106" mass="11845">MALSYELRHGGTKQGSSLTLTDYAMALSYKLHHSGTKQEPREFDASTHTHTDTGKQFFMPLYSGSVNLKKKKTRALGREDVDVDPFYSPGETSSPSHRHRLDACAE</sequence>
<evidence type="ECO:0000256" key="1">
    <source>
        <dbReference type="SAM" id="MobiDB-lite"/>
    </source>
</evidence>
<comment type="caution">
    <text evidence="2">The sequence shown here is derived from an EMBL/GenBank/DDBJ whole genome shotgun (WGS) entry which is preliminary data.</text>
</comment>
<keyword evidence="3" id="KW-1185">Reference proteome</keyword>
<name>A0ABN7NND0_TIMPD</name>